<comment type="caution">
    <text evidence="11">The sequence shown here is derived from an EMBL/GenBank/DDBJ whole genome shotgun (WGS) entry which is preliminary data.</text>
</comment>
<evidence type="ECO:0000256" key="3">
    <source>
        <dbReference type="ARBA" id="ARBA00011262"/>
    </source>
</evidence>
<evidence type="ECO:0000256" key="1">
    <source>
        <dbReference type="ARBA" id="ARBA00004417"/>
    </source>
</evidence>
<sequence>MDIVTNNACALSCVDCVRRDDIVPKATERDQAVEVQSEEHLPTVLRKKDILLSVRDIHKSFGSNDVLKGISLDLRPGEVLALIGGNGAGKSTLMKIIMGIYSPDSGEVLIDNQKVDVSNPKVALAHSIYMVPQEPMLFPNMTVRENVTIGFDAKQADLDRELESVMDEIGWHLDLERKASTLSIAEQGMVEILRGMMRHSEILILDEPTSALTFDEVSALFKVINGLREKNIGIIYITHRLAEVFQISTSVSILRDGIVTMQGPTKDFTREDLVKGLLPPNAGIVKETAAKEARAIDYSAEPVLELQNFSGYGFKDVSLKVYPGEIVGLAGVIGAGRTEMATTIFGRDKVLGGKVLLDGKDITGLSTRAVISAGVNYVPEDRARDGLFRIRDVEENTTSALLAGSALGKAFLNVKEANRVADGYVKNFRTRVTGLEQEVGGLSGGNQQKIVIGRAFATAPRLVILDEPTRGIDAAARGDVYAVLQELRETGVSILLISSDMEEIVELADRALTMFQGRINGEFAKDQITQDNLMSASFGVTKEARSA</sequence>
<dbReference type="CDD" id="cd03216">
    <property type="entry name" value="ABC_Carb_Monos_I"/>
    <property type="match status" value="1"/>
</dbReference>
<dbReference type="SMART" id="SM00382">
    <property type="entry name" value="AAA"/>
    <property type="match status" value="2"/>
</dbReference>
<dbReference type="PANTHER" id="PTHR43790">
    <property type="entry name" value="CARBOHYDRATE TRANSPORT ATP-BINDING PROTEIN MG119-RELATED"/>
    <property type="match status" value="1"/>
</dbReference>
<dbReference type="GO" id="GO:0005524">
    <property type="term" value="F:ATP binding"/>
    <property type="evidence" value="ECO:0007669"/>
    <property type="project" value="UniProtKB-KW"/>
</dbReference>
<dbReference type="GO" id="GO:0005886">
    <property type="term" value="C:plasma membrane"/>
    <property type="evidence" value="ECO:0007669"/>
    <property type="project" value="UniProtKB-SubCell"/>
</dbReference>
<proteinExistence type="inferred from homology"/>
<evidence type="ECO:0000256" key="4">
    <source>
        <dbReference type="ARBA" id="ARBA00019459"/>
    </source>
</evidence>
<comment type="similarity">
    <text evidence="2">Belongs to the ABC transporter superfamily. AI-2 autoinducer porter (TC 3.A.1.2.8) family.</text>
</comment>
<evidence type="ECO:0000256" key="8">
    <source>
        <dbReference type="ARBA" id="ARBA00023798"/>
    </source>
</evidence>
<dbReference type="Proteomes" id="UP000824062">
    <property type="component" value="Unassembled WGS sequence"/>
</dbReference>
<dbReference type="InterPro" id="IPR027417">
    <property type="entry name" value="P-loop_NTPase"/>
</dbReference>
<dbReference type="EMBL" id="DXBM01000011">
    <property type="protein sequence ID" value="HIZ45577.1"/>
    <property type="molecule type" value="Genomic_DNA"/>
</dbReference>
<dbReference type="SUPFAM" id="SSF52540">
    <property type="entry name" value="P-loop containing nucleoside triphosphate hydrolases"/>
    <property type="match status" value="2"/>
</dbReference>
<evidence type="ECO:0000256" key="7">
    <source>
        <dbReference type="ARBA" id="ARBA00023747"/>
    </source>
</evidence>
<dbReference type="EC" id="7.6.2.13" evidence="8"/>
<dbReference type="Gene3D" id="3.40.50.300">
    <property type="entry name" value="P-loop containing nucleotide triphosphate hydrolases"/>
    <property type="match status" value="2"/>
</dbReference>
<dbReference type="AlphaFoldDB" id="A0A9D2JDR8"/>
<evidence type="ECO:0000256" key="2">
    <source>
        <dbReference type="ARBA" id="ARBA00009404"/>
    </source>
</evidence>
<dbReference type="InterPro" id="IPR003593">
    <property type="entry name" value="AAA+_ATPase"/>
</dbReference>
<dbReference type="InterPro" id="IPR003439">
    <property type="entry name" value="ABC_transporter-like_ATP-bd"/>
</dbReference>
<name>A0A9D2JDR8_9ACTN</name>
<evidence type="ECO:0000313" key="11">
    <source>
        <dbReference type="EMBL" id="HIZ45577.1"/>
    </source>
</evidence>
<feature type="domain" description="ABC transporter" evidence="10">
    <location>
        <begin position="293"/>
        <end position="541"/>
    </location>
</feature>
<dbReference type="GO" id="GO:0016887">
    <property type="term" value="F:ATP hydrolysis activity"/>
    <property type="evidence" value="ECO:0007669"/>
    <property type="project" value="InterPro"/>
</dbReference>
<comment type="subcellular location">
    <subcellularLocation>
        <location evidence="1">Cell inner membrane</location>
        <topology evidence="1">Peripheral membrane protein</topology>
    </subcellularLocation>
</comment>
<evidence type="ECO:0000256" key="5">
    <source>
        <dbReference type="ARBA" id="ARBA00022741"/>
    </source>
</evidence>
<keyword evidence="5" id="KW-0547">Nucleotide-binding</keyword>
<comment type="function">
    <text evidence="7">Part of the ABC transporter complex LsrABCD involved in autoinducer 2 (AI-2) import. Responsible for energy coupling to the transport system.</text>
</comment>
<comment type="catalytic activity">
    <reaction evidence="9">
        <text>ATP + H2O + (2R,4S)-2-methyl-2,3,3,4-tetrahydroxytetrahydrofuran-[AI-2-binding protein]Side 1 = ADP + phosphate + (2R,4S)-2-methyl-2,3,3,4-tetrahydroxytetrahydrofuranSide 2 + [AI-2-binding protein]Side 1.</text>
        <dbReference type="EC" id="7.6.2.13"/>
    </reaction>
</comment>
<reference evidence="11" key="2">
    <citation type="submission" date="2021-04" db="EMBL/GenBank/DDBJ databases">
        <authorList>
            <person name="Gilroy R."/>
        </authorList>
    </citation>
    <scope>NUCLEOTIDE SEQUENCE</scope>
    <source>
        <strain evidence="11">ChiHjej12B11-14209</strain>
    </source>
</reference>
<dbReference type="PANTHER" id="PTHR43790:SF2">
    <property type="entry name" value="AUTOINDUCER 2 IMPORT ATP-BINDING PROTEIN LSRA"/>
    <property type="match status" value="1"/>
</dbReference>
<keyword evidence="6 11" id="KW-0067">ATP-binding</keyword>
<evidence type="ECO:0000259" key="10">
    <source>
        <dbReference type="PROSITE" id="PS50893"/>
    </source>
</evidence>
<accession>A0A9D2JDR8</accession>
<feature type="domain" description="ABC transporter" evidence="10">
    <location>
        <begin position="52"/>
        <end position="281"/>
    </location>
</feature>
<evidence type="ECO:0000256" key="6">
    <source>
        <dbReference type="ARBA" id="ARBA00022840"/>
    </source>
</evidence>
<gene>
    <name evidence="11" type="ORF">IAA19_00930</name>
</gene>
<protein>
    <recommendedName>
        <fullName evidence="4">Autoinducer 2 import ATP-binding protein LsrA</fullName>
        <ecNumber evidence="8">7.6.2.13</ecNumber>
    </recommendedName>
</protein>
<evidence type="ECO:0000256" key="9">
    <source>
        <dbReference type="ARBA" id="ARBA00034076"/>
    </source>
</evidence>
<dbReference type="CDD" id="cd03215">
    <property type="entry name" value="ABC_Carb_Monos_II"/>
    <property type="match status" value="1"/>
</dbReference>
<evidence type="ECO:0000313" key="12">
    <source>
        <dbReference type="Proteomes" id="UP000824062"/>
    </source>
</evidence>
<dbReference type="InterPro" id="IPR017871">
    <property type="entry name" value="ABC_transporter-like_CS"/>
</dbReference>
<dbReference type="PROSITE" id="PS50893">
    <property type="entry name" value="ABC_TRANSPORTER_2"/>
    <property type="match status" value="2"/>
</dbReference>
<dbReference type="PROSITE" id="PS00211">
    <property type="entry name" value="ABC_TRANSPORTER_1"/>
    <property type="match status" value="1"/>
</dbReference>
<dbReference type="Pfam" id="PF00005">
    <property type="entry name" value="ABC_tran"/>
    <property type="match status" value="2"/>
</dbReference>
<organism evidence="11 12">
    <name type="scientific">Candidatus Olsenella pullistercoris</name>
    <dbReference type="NCBI Taxonomy" id="2838712"/>
    <lineage>
        <taxon>Bacteria</taxon>
        <taxon>Bacillati</taxon>
        <taxon>Actinomycetota</taxon>
        <taxon>Coriobacteriia</taxon>
        <taxon>Coriobacteriales</taxon>
        <taxon>Atopobiaceae</taxon>
        <taxon>Olsenella</taxon>
    </lineage>
</organism>
<comment type="subunit">
    <text evidence="3">The complex is composed of two ATP-binding proteins (LsrA), two transmembrane proteins (LsrC and LsrD) and a solute-binding protein (LsrB).</text>
</comment>
<reference evidence="11" key="1">
    <citation type="journal article" date="2021" name="PeerJ">
        <title>Extensive microbial diversity within the chicken gut microbiome revealed by metagenomics and culture.</title>
        <authorList>
            <person name="Gilroy R."/>
            <person name="Ravi A."/>
            <person name="Getino M."/>
            <person name="Pursley I."/>
            <person name="Horton D.L."/>
            <person name="Alikhan N.F."/>
            <person name="Baker D."/>
            <person name="Gharbi K."/>
            <person name="Hall N."/>
            <person name="Watson M."/>
            <person name="Adriaenssens E.M."/>
            <person name="Foster-Nyarko E."/>
            <person name="Jarju S."/>
            <person name="Secka A."/>
            <person name="Antonio M."/>
            <person name="Oren A."/>
            <person name="Chaudhuri R.R."/>
            <person name="La Ragione R."/>
            <person name="Hildebrand F."/>
            <person name="Pallen M.J."/>
        </authorList>
    </citation>
    <scope>NUCLEOTIDE SEQUENCE</scope>
    <source>
        <strain evidence="11">ChiHjej12B11-14209</strain>
    </source>
</reference>
<dbReference type="InterPro" id="IPR050107">
    <property type="entry name" value="ABC_carbohydrate_import_ATPase"/>
</dbReference>